<dbReference type="PANTHER" id="PTHR38146">
    <property type="entry name" value="30S RIBOSOMAL PROTEIN S12, CHLOROPLASTIC"/>
    <property type="match status" value="1"/>
</dbReference>
<dbReference type="PANTHER" id="PTHR38146:SF8">
    <property type="entry name" value="TIFY DOMAIN-CONTAINING PROTEIN"/>
    <property type="match status" value="1"/>
</dbReference>
<proteinExistence type="predicted"/>
<gene>
    <name evidence="1" type="ORF">TAO_1400</name>
</gene>
<keyword evidence="2" id="KW-1185">Reference proteome</keyword>
<evidence type="ECO:0000313" key="1">
    <source>
        <dbReference type="EMBL" id="BAW80770.1"/>
    </source>
</evidence>
<evidence type="ECO:0000313" key="2">
    <source>
        <dbReference type="Proteomes" id="UP000243679"/>
    </source>
</evidence>
<sequence>MLFALNLSSLLKGLYNPKAFFTHAALLDQAFAHCPIFPTAASRRSLGRVSVPVWLIILSDQLPIVALVSHYLTN</sequence>
<name>A0A1Q2SNR2_9GAMM</name>
<dbReference type="AlphaFoldDB" id="A0A1Q2SNR2"/>
<organism evidence="1 2">
    <name type="scientific">Candidatus Nitrosoglobus terrae</name>
    <dbReference type="NCBI Taxonomy" id="1630141"/>
    <lineage>
        <taxon>Bacteria</taxon>
        <taxon>Pseudomonadati</taxon>
        <taxon>Pseudomonadota</taxon>
        <taxon>Gammaproteobacteria</taxon>
        <taxon>Chromatiales</taxon>
        <taxon>Chromatiaceae</taxon>
        <taxon>Candidatus Nitrosoglobus</taxon>
    </lineage>
</organism>
<dbReference type="KEGG" id="ntt:TAO_1400"/>
<accession>A0A1Q2SNR2</accession>
<dbReference type="Proteomes" id="UP000243679">
    <property type="component" value="Chromosome"/>
</dbReference>
<dbReference type="EMBL" id="AP014836">
    <property type="protein sequence ID" value="BAW80770.1"/>
    <property type="molecule type" value="Genomic_DNA"/>
</dbReference>
<reference evidence="1 2" key="1">
    <citation type="journal article" date="2017" name="ISME J.">
        <title>An acid-tolerant ammonia-oxidizing ?-proteobacterium from soil.</title>
        <authorList>
            <person name="Hayatsu M."/>
            <person name="Tago K."/>
            <person name="Uchiyama I."/>
            <person name="Toyoda A."/>
            <person name="Wang Y."/>
            <person name="Shimomura Y."/>
            <person name="Okubo T."/>
            <person name="Kurisu F."/>
            <person name="Hirono Y."/>
            <person name="Nonaka K."/>
            <person name="Akiyama H."/>
            <person name="Itoh T."/>
            <person name="Takami H."/>
        </authorList>
    </citation>
    <scope>NUCLEOTIDE SEQUENCE [LARGE SCALE GENOMIC DNA]</scope>
    <source>
        <strain evidence="1 2">TAO100</strain>
    </source>
</reference>
<protein>
    <submittedName>
        <fullName evidence="1">Hypothetical conserved protein</fullName>
    </submittedName>
</protein>